<keyword evidence="3" id="KW-1185">Reference proteome</keyword>
<protein>
    <recommendedName>
        <fullName evidence="1">Zinc finger CHCC-type domain-containing protein</fullName>
    </recommendedName>
</protein>
<sequence length="70" mass="7620">MSEAKDVKAPESRTIEITAADLPLHCPQPGAPLWARHPKVFLDATKTGEVTCPYCSAHYVLTGELPKGHH</sequence>
<dbReference type="Proteomes" id="UP000323671">
    <property type="component" value="Chromosome"/>
</dbReference>
<dbReference type="EMBL" id="CP022579">
    <property type="protein sequence ID" value="QEL65738.1"/>
    <property type="molecule type" value="Genomic_DNA"/>
</dbReference>
<proteinExistence type="predicted"/>
<feature type="domain" description="Zinc finger CHCC-type" evidence="1">
    <location>
        <begin position="30"/>
        <end position="59"/>
    </location>
</feature>
<evidence type="ECO:0000313" key="3">
    <source>
        <dbReference type="Proteomes" id="UP000323671"/>
    </source>
</evidence>
<dbReference type="Pfam" id="PF10276">
    <property type="entry name" value="zf-CHCC"/>
    <property type="match status" value="1"/>
</dbReference>
<evidence type="ECO:0000313" key="2">
    <source>
        <dbReference type="EMBL" id="QEL65738.1"/>
    </source>
</evidence>
<evidence type="ECO:0000259" key="1">
    <source>
        <dbReference type="Pfam" id="PF10276"/>
    </source>
</evidence>
<accession>A0A5C1EBV9</accession>
<dbReference type="RefSeq" id="WP_054621179.1">
    <property type="nucleotide sequence ID" value="NZ_CP022579.1"/>
</dbReference>
<gene>
    <name evidence="2" type="ORF">OTERR_22620</name>
</gene>
<dbReference type="InterPro" id="IPR019401">
    <property type="entry name" value="Znf_CHCC"/>
</dbReference>
<dbReference type="Gene3D" id="2.60.260.40">
    <property type="entry name" value="q5lls5 like domains"/>
    <property type="match status" value="1"/>
</dbReference>
<reference evidence="2 3" key="1">
    <citation type="submission" date="2017-07" db="EMBL/GenBank/DDBJ databases">
        <title>Complete genome sequence of Oryzomicrobium terrae TPP412.</title>
        <authorList>
            <person name="Chiu L.-W."/>
            <person name="Lo K.-J."/>
            <person name="Tsai Y.-M."/>
            <person name="Lin S.-S."/>
            <person name="Kuo C.-H."/>
            <person name="Liu C.-T."/>
        </authorList>
    </citation>
    <scope>NUCLEOTIDE SEQUENCE [LARGE SCALE GENOMIC DNA]</scope>
    <source>
        <strain evidence="2 3">TPP412</strain>
    </source>
</reference>
<organism evidence="2 3">
    <name type="scientific">Oryzomicrobium terrae</name>
    <dbReference type="NCBI Taxonomy" id="1735038"/>
    <lineage>
        <taxon>Bacteria</taxon>
        <taxon>Pseudomonadati</taxon>
        <taxon>Pseudomonadota</taxon>
        <taxon>Betaproteobacteria</taxon>
        <taxon>Rhodocyclales</taxon>
        <taxon>Rhodocyclaceae</taxon>
        <taxon>Oryzomicrobium</taxon>
    </lineage>
</organism>
<name>A0A5C1EBV9_9RHOO</name>
<dbReference type="AlphaFoldDB" id="A0A5C1EBV9"/>
<dbReference type="KEGG" id="otr:OTERR_22620"/>